<evidence type="ECO:0000313" key="2">
    <source>
        <dbReference type="EMBL" id="KAJ5089592.1"/>
    </source>
</evidence>
<feature type="region of interest" description="Disordered" evidence="1">
    <location>
        <begin position="179"/>
        <end position="236"/>
    </location>
</feature>
<name>A0A9W9EX47_9EURO</name>
<dbReference type="RefSeq" id="XP_056471574.1">
    <property type="nucleotide sequence ID" value="XM_056620768.1"/>
</dbReference>
<accession>A0A9W9EX47</accession>
<dbReference type="EMBL" id="JAPQKI010000009">
    <property type="protein sequence ID" value="KAJ5089592.1"/>
    <property type="molecule type" value="Genomic_DNA"/>
</dbReference>
<comment type="caution">
    <text evidence="2">The sequence shown here is derived from an EMBL/GenBank/DDBJ whole genome shotgun (WGS) entry which is preliminary data.</text>
</comment>
<evidence type="ECO:0000256" key="1">
    <source>
        <dbReference type="SAM" id="MobiDB-lite"/>
    </source>
</evidence>
<proteinExistence type="predicted"/>
<evidence type="ECO:0000313" key="3">
    <source>
        <dbReference type="Proteomes" id="UP001149074"/>
    </source>
</evidence>
<keyword evidence="3" id="KW-1185">Reference proteome</keyword>
<dbReference type="Proteomes" id="UP001149074">
    <property type="component" value="Unassembled WGS sequence"/>
</dbReference>
<dbReference type="AlphaFoldDB" id="A0A9W9EX47"/>
<gene>
    <name evidence="2" type="ORF">N7532_008276</name>
</gene>
<protein>
    <submittedName>
        <fullName evidence="2">Uncharacterized protein</fullName>
    </submittedName>
</protein>
<feature type="compositionally biased region" description="Basic residues" evidence="1">
    <location>
        <begin position="1"/>
        <end position="12"/>
    </location>
</feature>
<feature type="compositionally biased region" description="Basic and acidic residues" evidence="1">
    <location>
        <begin position="223"/>
        <end position="236"/>
    </location>
</feature>
<organism evidence="2 3">
    <name type="scientific">Penicillium argentinense</name>
    <dbReference type="NCBI Taxonomy" id="1131581"/>
    <lineage>
        <taxon>Eukaryota</taxon>
        <taxon>Fungi</taxon>
        <taxon>Dikarya</taxon>
        <taxon>Ascomycota</taxon>
        <taxon>Pezizomycotina</taxon>
        <taxon>Eurotiomycetes</taxon>
        <taxon>Eurotiomycetidae</taxon>
        <taxon>Eurotiales</taxon>
        <taxon>Aspergillaceae</taxon>
        <taxon>Penicillium</taxon>
    </lineage>
</organism>
<feature type="compositionally biased region" description="Basic residues" evidence="1">
    <location>
        <begin position="486"/>
        <end position="499"/>
    </location>
</feature>
<dbReference type="OrthoDB" id="4369211at2759"/>
<feature type="region of interest" description="Disordered" evidence="1">
    <location>
        <begin position="452"/>
        <end position="508"/>
    </location>
</feature>
<reference evidence="2" key="2">
    <citation type="journal article" date="2023" name="IMA Fungus">
        <title>Comparative genomic study of the Penicillium genus elucidates a diverse pangenome and 15 lateral gene transfer events.</title>
        <authorList>
            <person name="Petersen C."/>
            <person name="Sorensen T."/>
            <person name="Nielsen M.R."/>
            <person name="Sondergaard T.E."/>
            <person name="Sorensen J.L."/>
            <person name="Fitzpatrick D.A."/>
            <person name="Frisvad J.C."/>
            <person name="Nielsen K.L."/>
        </authorList>
    </citation>
    <scope>NUCLEOTIDE SEQUENCE</scope>
    <source>
        <strain evidence="2">IBT 30761</strain>
    </source>
</reference>
<feature type="compositionally biased region" description="Acidic residues" evidence="1">
    <location>
        <begin position="183"/>
        <end position="196"/>
    </location>
</feature>
<feature type="compositionally biased region" description="Acidic residues" evidence="1">
    <location>
        <begin position="64"/>
        <end position="74"/>
    </location>
</feature>
<dbReference type="GeneID" id="81359747"/>
<sequence>MGRGKRGKKPNSRRNQPPSARDIQTPVTDRENTTEQEGNLSHEESAGEEFASNAGDPQGSDPETGSEEENEDPPAEDKPIPLKRWAFFERLNQQIRAANHKHQVADLDEGTIPPRAYDPIADTCRREILAQRGNPEAAWDAFHRTRDLLKLLNRPHHLPRSWNFHPSWYERLCGPDPTIRDLSDEESEASEDETQSVDDLRREQQSTDDYSGSDDPETSMENRPTRLDSLESRAMKEQRRQNGGKVLYWWPKGTGSQIFVRYGDRSAPIYRIRAGSHEIYDQKRVEKVLTTKTRGSQKVEIMKDGILCEEWRFSRQHVEDIRGIGWKVEDDDEVGIDPLSFIQPVPHSVFPQTRALVKWKDGTFTLEGRQFVRRITNGSSHQGDQVIYQKAKDLEIAYRLRHGWDESDSEIDLDDDRSPHCYTKVKRRSGIETDTETDNDVSSLRYTNQALKRMPASARHRGRARARFEDDVDLQSDESGSDRMKRNGVRSKRSTRHPRQGNSKDKTIRILEEKLQRLEMNQHRRYR</sequence>
<reference evidence="2" key="1">
    <citation type="submission" date="2022-11" db="EMBL/GenBank/DDBJ databases">
        <authorList>
            <person name="Petersen C."/>
        </authorList>
    </citation>
    <scope>NUCLEOTIDE SEQUENCE</scope>
    <source>
        <strain evidence="2">IBT 30761</strain>
    </source>
</reference>
<feature type="region of interest" description="Disordered" evidence="1">
    <location>
        <begin position="1"/>
        <end position="79"/>
    </location>
</feature>